<reference evidence="4" key="1">
    <citation type="journal article" date="2023" name="Proc. Natl. Acad. Sci. U.S.A.">
        <title>Genomic and structural basis for evolution of tropane alkaloid biosynthesis.</title>
        <authorList>
            <person name="Wanga Y.-J."/>
            <person name="Taina T."/>
            <person name="Yua J.-Y."/>
            <person name="Lia J."/>
            <person name="Xua B."/>
            <person name="Chenc J."/>
            <person name="D'Auriad J.C."/>
            <person name="Huanga J.-P."/>
            <person name="Huanga S.-X."/>
        </authorList>
    </citation>
    <scope>NUCLEOTIDE SEQUENCE [LARGE SCALE GENOMIC DNA]</scope>
    <source>
        <strain evidence="4">cv. KIB-2019</strain>
    </source>
</reference>
<comment type="caution">
    <text evidence="3">The sequence shown here is derived from an EMBL/GenBank/DDBJ whole genome shotgun (WGS) entry which is preliminary data.</text>
</comment>
<organism evidence="3 4">
    <name type="scientific">Anisodus acutangulus</name>
    <dbReference type="NCBI Taxonomy" id="402998"/>
    <lineage>
        <taxon>Eukaryota</taxon>
        <taxon>Viridiplantae</taxon>
        <taxon>Streptophyta</taxon>
        <taxon>Embryophyta</taxon>
        <taxon>Tracheophyta</taxon>
        <taxon>Spermatophyta</taxon>
        <taxon>Magnoliopsida</taxon>
        <taxon>eudicotyledons</taxon>
        <taxon>Gunneridae</taxon>
        <taxon>Pentapetalae</taxon>
        <taxon>asterids</taxon>
        <taxon>lamiids</taxon>
        <taxon>Solanales</taxon>
        <taxon>Solanaceae</taxon>
        <taxon>Solanoideae</taxon>
        <taxon>Hyoscyameae</taxon>
        <taxon>Anisodus</taxon>
    </lineage>
</organism>
<dbReference type="Proteomes" id="UP001152561">
    <property type="component" value="Unassembled WGS sequence"/>
</dbReference>
<evidence type="ECO:0000313" key="4">
    <source>
        <dbReference type="Proteomes" id="UP001152561"/>
    </source>
</evidence>
<feature type="transmembrane region" description="Helical" evidence="2">
    <location>
        <begin position="6"/>
        <end position="27"/>
    </location>
</feature>
<accession>A0A9Q1MZH3</accession>
<keyword evidence="4" id="KW-1185">Reference proteome</keyword>
<name>A0A9Q1MZH3_9SOLA</name>
<dbReference type="AlphaFoldDB" id="A0A9Q1MZH3"/>
<proteinExistence type="predicted"/>
<protein>
    <submittedName>
        <fullName evidence="3">Uncharacterized protein</fullName>
    </submittedName>
</protein>
<gene>
    <name evidence="3" type="ORF">K7X08_009498</name>
</gene>
<dbReference type="OrthoDB" id="1748016at2759"/>
<keyword evidence="2" id="KW-0472">Membrane</keyword>
<feature type="region of interest" description="Disordered" evidence="1">
    <location>
        <begin position="33"/>
        <end position="60"/>
    </location>
</feature>
<feature type="transmembrane region" description="Helical" evidence="2">
    <location>
        <begin position="108"/>
        <end position="128"/>
    </location>
</feature>
<keyword evidence="2" id="KW-0812">Transmembrane</keyword>
<sequence>MKAYAIALIVCGSVAAAIVLMTLYCIFKSGRKKKSHQPVTPNMIGASPAAPPPPPLQANRDVEKGEIKPKNNTTMRDGGMVILGAAAATVATTAVITSAYSGGGGGDGGGTGGGCGGSIIFLILGRLFKIIGKKRSHQANLHVERGGIARRNNTAMKHGGMANLGATAGGTSSWGGGGGC</sequence>
<feature type="transmembrane region" description="Helical" evidence="2">
    <location>
        <begin position="80"/>
        <end position="102"/>
    </location>
</feature>
<evidence type="ECO:0000313" key="3">
    <source>
        <dbReference type="EMBL" id="KAJ8572987.1"/>
    </source>
</evidence>
<evidence type="ECO:0000256" key="1">
    <source>
        <dbReference type="SAM" id="MobiDB-lite"/>
    </source>
</evidence>
<dbReference type="EMBL" id="JAJAGQ010000001">
    <property type="protein sequence ID" value="KAJ8572987.1"/>
    <property type="molecule type" value="Genomic_DNA"/>
</dbReference>
<evidence type="ECO:0000256" key="2">
    <source>
        <dbReference type="SAM" id="Phobius"/>
    </source>
</evidence>
<keyword evidence="2" id="KW-1133">Transmembrane helix</keyword>